<dbReference type="InterPro" id="IPR036388">
    <property type="entry name" value="WH-like_DNA-bd_sf"/>
</dbReference>
<organism evidence="2">
    <name type="scientific">viral metagenome</name>
    <dbReference type="NCBI Taxonomy" id="1070528"/>
    <lineage>
        <taxon>unclassified sequences</taxon>
        <taxon>metagenomes</taxon>
        <taxon>organismal metagenomes</taxon>
    </lineage>
</organism>
<sequence>MESLRAGETTLAKVGDSHGLTRERIRQIYKLYWGEKYTVTVTTRAERREKEKEEEKREYGLFENRVNRAKKNCSTYTGIVAENLFKDKCESLGYDVKMMNGHYLYDAEVNGIPVDVKSRTESAIYVKCKSNQKYYHFRTTDKQRAAVKFYPFLLFDEGSWYIIPVEILGKGRTFFVPKYDITYSGKNRYKELQKYREAWHLLAGSLDTT</sequence>
<evidence type="ECO:0000313" key="3">
    <source>
        <dbReference type="EMBL" id="QJA76085.1"/>
    </source>
</evidence>
<dbReference type="Gene3D" id="1.10.10.10">
    <property type="entry name" value="Winged helix-like DNA-binding domain superfamily/Winged helix DNA-binding domain"/>
    <property type="match status" value="1"/>
</dbReference>
<proteinExistence type="predicted"/>
<dbReference type="Gene3D" id="3.40.1350.10">
    <property type="match status" value="1"/>
</dbReference>
<evidence type="ECO:0000313" key="2">
    <source>
        <dbReference type="EMBL" id="QJA43243.1"/>
    </source>
</evidence>
<dbReference type="EMBL" id="MT142204">
    <property type="protein sequence ID" value="QJA76085.1"/>
    <property type="molecule type" value="Genomic_DNA"/>
</dbReference>
<dbReference type="EMBL" id="MT141562">
    <property type="protein sequence ID" value="QJA43243.1"/>
    <property type="molecule type" value="Genomic_DNA"/>
</dbReference>
<gene>
    <name evidence="3" type="ORF">MM415A01581_0002</name>
    <name evidence="2" type="ORF">MM415B00324_0073</name>
</gene>
<dbReference type="InterPro" id="IPR011856">
    <property type="entry name" value="tRNA_endonuc-like_dom_sf"/>
</dbReference>
<feature type="coiled-coil region" evidence="1">
    <location>
        <begin position="45"/>
        <end position="72"/>
    </location>
</feature>
<reference evidence="2" key="1">
    <citation type="submission" date="2020-03" db="EMBL/GenBank/DDBJ databases">
        <title>The deep terrestrial virosphere.</title>
        <authorList>
            <person name="Holmfeldt K."/>
            <person name="Nilsson E."/>
            <person name="Simone D."/>
            <person name="Lopez-Fernandez M."/>
            <person name="Wu X."/>
            <person name="de Brujin I."/>
            <person name="Lundin D."/>
            <person name="Andersson A."/>
            <person name="Bertilsson S."/>
            <person name="Dopson M."/>
        </authorList>
    </citation>
    <scope>NUCLEOTIDE SEQUENCE</scope>
    <source>
        <strain evidence="3">MM415A01581</strain>
        <strain evidence="2">MM415B00324</strain>
    </source>
</reference>
<evidence type="ECO:0000256" key="1">
    <source>
        <dbReference type="SAM" id="Coils"/>
    </source>
</evidence>
<protein>
    <submittedName>
        <fullName evidence="2">Putative sigma-70 region domain containing protein</fullName>
    </submittedName>
</protein>
<accession>A0A6H1Z5S5</accession>
<dbReference type="GO" id="GO:0003676">
    <property type="term" value="F:nucleic acid binding"/>
    <property type="evidence" value="ECO:0007669"/>
    <property type="project" value="InterPro"/>
</dbReference>
<dbReference type="AlphaFoldDB" id="A0A6H1Z5S5"/>
<name>A0A6H1Z5S5_9ZZZZ</name>
<keyword evidence="1" id="KW-0175">Coiled coil</keyword>